<proteinExistence type="predicted"/>
<evidence type="ECO:0000259" key="2">
    <source>
        <dbReference type="Pfam" id="PF10145"/>
    </source>
</evidence>
<dbReference type="EMBL" id="CP040916">
    <property type="protein sequence ID" value="QDQ12466.1"/>
    <property type="molecule type" value="Genomic_DNA"/>
</dbReference>
<gene>
    <name evidence="3" type="ORF">FH965_19465</name>
</gene>
<feature type="domain" description="Phage tail tape measure protein" evidence="2">
    <location>
        <begin position="115"/>
        <end position="310"/>
    </location>
</feature>
<name>A0A516R9Y1_STRST</name>
<accession>A0A516R9Y1</accession>
<evidence type="ECO:0000256" key="1">
    <source>
        <dbReference type="ARBA" id="ARBA00022612"/>
    </source>
</evidence>
<dbReference type="RefSeq" id="WP_144319814.1">
    <property type="nucleotide sequence ID" value="NZ_CP040916.1"/>
</dbReference>
<protein>
    <recommendedName>
        <fullName evidence="2">Phage tail tape measure protein domain-containing protein</fullName>
    </recommendedName>
</protein>
<dbReference type="PANTHER" id="PTHR37813:SF1">
    <property type="entry name" value="FELS-2 PROPHAGE PROTEIN"/>
    <property type="match status" value="1"/>
</dbReference>
<evidence type="ECO:0000313" key="3">
    <source>
        <dbReference type="EMBL" id="QDQ12466.1"/>
    </source>
</evidence>
<evidence type="ECO:0000313" key="4">
    <source>
        <dbReference type="Proteomes" id="UP000316806"/>
    </source>
</evidence>
<dbReference type="AlphaFoldDB" id="A0A516R9Y1"/>
<reference evidence="3 4" key="1">
    <citation type="journal article" date="2019" name="J. Ind. Microbiol. Biotechnol.">
        <title>The complete genomic sequence of Streptomyces spectabilis NRRL-2792 and identification of secondary metabolite biosynthetic gene clusters.</title>
        <authorList>
            <person name="Sinha A."/>
            <person name="Phillips-Salemka S."/>
            <person name="Niraula T.A."/>
            <person name="Short K.A."/>
            <person name="Niraula N.P."/>
        </authorList>
    </citation>
    <scope>NUCLEOTIDE SEQUENCE [LARGE SCALE GENOMIC DNA]</scope>
    <source>
        <strain evidence="3 4">NRRL 2792</strain>
    </source>
</reference>
<dbReference type="Proteomes" id="UP000316806">
    <property type="component" value="Chromosome"/>
</dbReference>
<sequence>MAVEVGMGYVSIVPEVQGFAGELQRQVTGPAESAGQEGGQAAGEGFKGKMGGVLKGGLAAIGLAAAAVLTKGFMDALDQGAINGKIQAQLGSTPEEAARYGKAAGQLYAGGVTDSVEEAAGAISGVMRSGILPPDATNAQIESIAGRVTDLSKTFELDLGQTSNAVGQMLKSGLAKDGTEALDILTAGMQKMGPRADDMADTMNEYSTKFRDLGLSAADAMGLMFQGMEAGARDTDVVADALKEFQIRATDGSKASTEAYQAIGLNAEEMTAKIAKGGPGAKQGLQQVLDGIKAIKDPAERNAAAVGLFGTKAEDLGQALFALDPKTAVKALGDTAGAAGKMGDALHDNAGARIEQFKRSLEVGLTNFMGDNVIPALTSFGSFLGTTFGPALSAGKDLVSGFFGVFSSSAGGSSIASFGQSLMSAGATLRDAFMPGLQGLVSLAQTSLIPALQGLGNVLFNQLVPAFMTLYTNVVGAVVPILSSLGRILLEVIWPAVMRVYASIVENLQPIFSALSDFISQRVAPAVQMIGEKLQGVVEKARPLIEVVTSVVSWLARLAADILGAVIPVIIRLAGPIFSGLFSALGTVIGWIGDVIGWLSSMATGVRDAGRWIADFSSTAIRKFGEFVDWIRGLPKRIKDSLGDFGRLLVDKGADLARGIWEGIKGMGGWLKDKLFGWAKSAIPGPIAKALGINSPSRLMRDEIGRWIPPGVVDGIDAEQSALDARIQSMVTVPRIDSARLSGPVRAPVVREARDKALAAVLRALDDERARDIVVRIGETEIARAVAYGQRQLARR</sequence>
<dbReference type="PANTHER" id="PTHR37813">
    <property type="entry name" value="FELS-2 PROPHAGE PROTEIN"/>
    <property type="match status" value="1"/>
</dbReference>
<organism evidence="3 4">
    <name type="scientific">Streptomyces spectabilis</name>
    <dbReference type="NCBI Taxonomy" id="68270"/>
    <lineage>
        <taxon>Bacteria</taxon>
        <taxon>Bacillati</taxon>
        <taxon>Actinomycetota</taxon>
        <taxon>Actinomycetes</taxon>
        <taxon>Kitasatosporales</taxon>
        <taxon>Streptomycetaceae</taxon>
        <taxon>Streptomyces</taxon>
    </lineage>
</organism>
<keyword evidence="1" id="KW-1188">Viral release from host cell</keyword>
<dbReference type="Pfam" id="PF10145">
    <property type="entry name" value="PhageMin_Tail"/>
    <property type="match status" value="1"/>
</dbReference>
<dbReference type="InterPro" id="IPR010090">
    <property type="entry name" value="Phage_tape_meas"/>
</dbReference>